<feature type="binding site" evidence="8">
    <location>
        <position position="124"/>
    </location>
    <ligand>
        <name>Fe cation</name>
        <dbReference type="ChEBI" id="CHEBI:24875"/>
    </ligand>
</feature>
<keyword evidence="7" id="KW-0479">Metal-binding</keyword>
<comment type="cofactor">
    <cofactor evidence="8">
        <name>Mn(2+)</name>
        <dbReference type="ChEBI" id="CHEBI:29035"/>
    </cofactor>
    <cofactor evidence="8">
        <name>Fe(2+)</name>
        <dbReference type="ChEBI" id="CHEBI:29033"/>
    </cofactor>
    <text evidence="8">Binds 1 Mn(2+) or Fe(2+) ion per subunit.</text>
</comment>
<evidence type="ECO:0000256" key="3">
    <source>
        <dbReference type="ARBA" id="ARBA00022833"/>
    </source>
</evidence>
<dbReference type="Proteomes" id="UP000757890">
    <property type="component" value="Unassembled WGS sequence"/>
</dbReference>
<dbReference type="SUPFAM" id="SSF46785">
    <property type="entry name" value="Winged helix' DNA-binding domain"/>
    <property type="match status" value="1"/>
</dbReference>
<dbReference type="GO" id="GO:0045892">
    <property type="term" value="P:negative regulation of DNA-templated transcription"/>
    <property type="evidence" value="ECO:0007669"/>
    <property type="project" value="TreeGrafter"/>
</dbReference>
<keyword evidence="4" id="KW-0805">Transcription regulation</keyword>
<gene>
    <name evidence="9" type="ORF">HXL70_06250</name>
</gene>
<reference evidence="9" key="1">
    <citation type="submission" date="2020-04" db="EMBL/GenBank/DDBJ databases">
        <title>Deep metagenomics examines the oral microbiome during advanced dental caries in children, revealing novel taxa and co-occurrences with host molecules.</title>
        <authorList>
            <person name="Baker J.L."/>
            <person name="Morton J.T."/>
            <person name="Dinis M."/>
            <person name="Alvarez R."/>
            <person name="Tran N.C."/>
            <person name="Knight R."/>
            <person name="Edlund A."/>
        </authorList>
    </citation>
    <scope>NUCLEOTIDE SEQUENCE</scope>
    <source>
        <strain evidence="9">JCVI_32_bin.14</strain>
    </source>
</reference>
<dbReference type="CDD" id="cd07153">
    <property type="entry name" value="Fur_like"/>
    <property type="match status" value="1"/>
</dbReference>
<evidence type="ECO:0000256" key="1">
    <source>
        <dbReference type="ARBA" id="ARBA00007957"/>
    </source>
</evidence>
<feature type="binding site" evidence="7">
    <location>
        <position position="95"/>
    </location>
    <ligand>
        <name>Zn(2+)</name>
        <dbReference type="ChEBI" id="CHEBI:29105"/>
    </ligand>
</feature>
<dbReference type="GO" id="GO:0008270">
    <property type="term" value="F:zinc ion binding"/>
    <property type="evidence" value="ECO:0007669"/>
    <property type="project" value="TreeGrafter"/>
</dbReference>
<feature type="binding site" evidence="7">
    <location>
        <position position="92"/>
    </location>
    <ligand>
        <name>Zn(2+)</name>
        <dbReference type="ChEBI" id="CHEBI:29105"/>
    </ligand>
</feature>
<evidence type="ECO:0000256" key="7">
    <source>
        <dbReference type="PIRSR" id="PIRSR602481-1"/>
    </source>
</evidence>
<dbReference type="GO" id="GO:0000976">
    <property type="term" value="F:transcription cis-regulatory region binding"/>
    <property type="evidence" value="ECO:0007669"/>
    <property type="project" value="TreeGrafter"/>
</dbReference>
<comment type="cofactor">
    <cofactor evidence="7">
        <name>Zn(2+)</name>
        <dbReference type="ChEBI" id="CHEBI:29105"/>
    </cofactor>
    <text evidence="7">Binds 1 zinc ion per subunit.</text>
</comment>
<evidence type="ECO:0000256" key="6">
    <source>
        <dbReference type="ARBA" id="ARBA00023163"/>
    </source>
</evidence>
<feature type="binding site" evidence="7">
    <location>
        <position position="132"/>
    </location>
    <ligand>
        <name>Zn(2+)</name>
        <dbReference type="ChEBI" id="CHEBI:29105"/>
    </ligand>
</feature>
<dbReference type="Gene3D" id="1.10.10.10">
    <property type="entry name" value="Winged helix-like DNA-binding domain superfamily/Winged helix DNA-binding domain"/>
    <property type="match status" value="1"/>
</dbReference>
<keyword evidence="5" id="KW-0238">DNA-binding</keyword>
<dbReference type="AlphaFoldDB" id="A0A930FPV2"/>
<evidence type="ECO:0000313" key="9">
    <source>
        <dbReference type="EMBL" id="MBF1129630.1"/>
    </source>
</evidence>
<feature type="binding site" evidence="7">
    <location>
        <position position="135"/>
    </location>
    <ligand>
        <name>Zn(2+)</name>
        <dbReference type="ChEBI" id="CHEBI:29105"/>
    </ligand>
</feature>
<dbReference type="InterPro" id="IPR036390">
    <property type="entry name" value="WH_DNA-bd_sf"/>
</dbReference>
<comment type="similarity">
    <text evidence="1">Belongs to the Fur family.</text>
</comment>
<dbReference type="Pfam" id="PF01475">
    <property type="entry name" value="FUR"/>
    <property type="match status" value="1"/>
</dbReference>
<keyword evidence="6" id="KW-0804">Transcription</keyword>
<keyword evidence="2" id="KW-0678">Repressor</keyword>
<dbReference type="PANTHER" id="PTHR33202">
    <property type="entry name" value="ZINC UPTAKE REGULATION PROTEIN"/>
    <property type="match status" value="1"/>
</dbReference>
<evidence type="ECO:0000256" key="5">
    <source>
        <dbReference type="ARBA" id="ARBA00023125"/>
    </source>
</evidence>
<evidence type="ECO:0000256" key="2">
    <source>
        <dbReference type="ARBA" id="ARBA00022491"/>
    </source>
</evidence>
<feature type="binding site" evidence="8">
    <location>
        <position position="86"/>
    </location>
    <ligand>
        <name>Fe cation</name>
        <dbReference type="ChEBI" id="CHEBI:24875"/>
    </ligand>
</feature>
<organism evidence="9 10">
    <name type="scientific">Dialister invisus</name>
    <dbReference type="NCBI Taxonomy" id="218538"/>
    <lineage>
        <taxon>Bacteria</taxon>
        <taxon>Bacillati</taxon>
        <taxon>Bacillota</taxon>
        <taxon>Negativicutes</taxon>
        <taxon>Veillonellales</taxon>
        <taxon>Veillonellaceae</taxon>
        <taxon>Dialister</taxon>
    </lineage>
</organism>
<evidence type="ECO:0000256" key="4">
    <source>
        <dbReference type="ARBA" id="ARBA00023015"/>
    </source>
</evidence>
<dbReference type="GO" id="GO:1900376">
    <property type="term" value="P:regulation of secondary metabolite biosynthetic process"/>
    <property type="evidence" value="ECO:0007669"/>
    <property type="project" value="TreeGrafter"/>
</dbReference>
<accession>A0A930FPV2</accession>
<sequence>MDSFEEILQKKHLKRTKARVMILKVLQKSLPMTAGDVYEAVRKRDTKLSLSTVYRNCEALAKKGLLLRSTMLADGLTRYEYTQGDHVHHAVCLSCNKIFPVEVRLEPEYKDRLAKENGFEVTEHRVEIYGFCKECKARGMDKEFKERMI</sequence>
<keyword evidence="3 7" id="KW-0862">Zinc</keyword>
<evidence type="ECO:0000313" key="10">
    <source>
        <dbReference type="Proteomes" id="UP000757890"/>
    </source>
</evidence>
<dbReference type="InterPro" id="IPR036388">
    <property type="entry name" value="WH-like_DNA-bd_sf"/>
</dbReference>
<keyword evidence="8" id="KW-0408">Iron</keyword>
<dbReference type="EMBL" id="JABZMK010000038">
    <property type="protein sequence ID" value="MBF1129630.1"/>
    <property type="molecule type" value="Genomic_DNA"/>
</dbReference>
<evidence type="ECO:0000256" key="8">
    <source>
        <dbReference type="PIRSR" id="PIRSR602481-2"/>
    </source>
</evidence>
<comment type="caution">
    <text evidence="9">The sequence shown here is derived from an EMBL/GenBank/DDBJ whole genome shotgun (WGS) entry which is preliminary data.</text>
</comment>
<proteinExistence type="inferred from homology"/>
<dbReference type="Gene3D" id="3.30.1490.190">
    <property type="match status" value="1"/>
</dbReference>
<dbReference type="InterPro" id="IPR002481">
    <property type="entry name" value="FUR"/>
</dbReference>
<dbReference type="InterPro" id="IPR043135">
    <property type="entry name" value="Fur_C"/>
</dbReference>
<dbReference type="RefSeq" id="WP_276640072.1">
    <property type="nucleotide sequence ID" value="NZ_CATVVQ010000005.1"/>
</dbReference>
<dbReference type="PANTHER" id="PTHR33202:SF7">
    <property type="entry name" value="FERRIC UPTAKE REGULATION PROTEIN"/>
    <property type="match status" value="1"/>
</dbReference>
<protein>
    <submittedName>
        <fullName evidence="9">Transcriptional repressor</fullName>
    </submittedName>
</protein>
<dbReference type="GO" id="GO:0003700">
    <property type="term" value="F:DNA-binding transcription factor activity"/>
    <property type="evidence" value="ECO:0007669"/>
    <property type="project" value="InterPro"/>
</dbReference>
<name>A0A930FPV2_9FIRM</name>